<dbReference type="AlphaFoldDB" id="A0A4R0X9J7"/>
<name>A0A4R0X9J7_9BURK</name>
<reference evidence="1 2" key="1">
    <citation type="submission" date="2017-02" db="EMBL/GenBank/DDBJ databases">
        <title>Paraburkholderia sophoroidis sp. nov. and Paraburkholderia steynii sp. nov. rhizobial symbionts of the fynbos legume Hypocalyptus sophoroides.</title>
        <authorList>
            <person name="Steenkamp E.T."/>
            <person name="Beukes C.W."/>
            <person name="Van Zyl E."/>
            <person name="Avontuur J."/>
            <person name="Chan W.Y."/>
            <person name="Hassen A."/>
            <person name="Palmer M."/>
            <person name="Mthombeni L."/>
            <person name="Phalane F."/>
            <person name="Sereme K."/>
            <person name="Venter S.N."/>
        </authorList>
    </citation>
    <scope>NUCLEOTIDE SEQUENCE [LARGE SCALE GENOMIC DNA]</scope>
    <source>
        <strain evidence="1 2">HC1.1ba</strain>
    </source>
</reference>
<organism evidence="1 2">
    <name type="scientific">Paraburkholderia steynii</name>
    <dbReference type="NCBI Taxonomy" id="1245441"/>
    <lineage>
        <taxon>Bacteria</taxon>
        <taxon>Pseudomonadati</taxon>
        <taxon>Pseudomonadota</taxon>
        <taxon>Betaproteobacteria</taxon>
        <taxon>Burkholderiales</taxon>
        <taxon>Burkholderiaceae</taxon>
        <taxon>Paraburkholderia</taxon>
    </lineage>
</organism>
<evidence type="ECO:0000313" key="1">
    <source>
        <dbReference type="EMBL" id="TCG03537.1"/>
    </source>
</evidence>
<evidence type="ECO:0000313" key="2">
    <source>
        <dbReference type="Proteomes" id="UP000294200"/>
    </source>
</evidence>
<proteinExistence type="predicted"/>
<comment type="caution">
    <text evidence="1">The sequence shown here is derived from an EMBL/GenBank/DDBJ whole genome shotgun (WGS) entry which is preliminary data.</text>
</comment>
<gene>
    <name evidence="1" type="ORF">BZM27_47775</name>
</gene>
<sequence length="208" mass="20821">MGTGSLVVKDHGIVSAGVGIIVNGALTLAKGMVNTQAIGIYEGATLSGSGTVIAAQGINNNGGTITADGTLIVIGDIDYPPNPSAPMMIVAAHGELQCFGALTDNGTLSLQDHSVASLEAVDPGQTISFDGHHAKLVLRTPGAFAGSISGFKHKDEIVVEADVTGIALAGDVLTVQGLGSTVIAQLQITGTLPTFHLQQGFPGVITAA</sequence>
<accession>A0A4R0X9J7</accession>
<protein>
    <submittedName>
        <fullName evidence="1">Uncharacterized protein</fullName>
    </submittedName>
</protein>
<keyword evidence="2" id="KW-1185">Reference proteome</keyword>
<dbReference type="Proteomes" id="UP000294200">
    <property type="component" value="Unassembled WGS sequence"/>
</dbReference>
<dbReference type="EMBL" id="MWML01000388">
    <property type="protein sequence ID" value="TCG03537.1"/>
    <property type="molecule type" value="Genomic_DNA"/>
</dbReference>